<gene>
    <name evidence="5" type="primary">LOC111106240</name>
</gene>
<feature type="domain" description="Fibronectin type-III" evidence="3">
    <location>
        <begin position="2689"/>
        <end position="2781"/>
    </location>
</feature>
<feature type="region of interest" description="Disordered" evidence="2">
    <location>
        <begin position="948"/>
        <end position="975"/>
    </location>
</feature>
<feature type="compositionally biased region" description="Acidic residues" evidence="2">
    <location>
        <begin position="1"/>
        <end position="10"/>
    </location>
</feature>
<keyword evidence="1" id="KW-0677">Repeat</keyword>
<evidence type="ECO:0000313" key="4">
    <source>
        <dbReference type="Proteomes" id="UP000694844"/>
    </source>
</evidence>
<evidence type="ECO:0000256" key="2">
    <source>
        <dbReference type="SAM" id="MobiDB-lite"/>
    </source>
</evidence>
<dbReference type="InterPro" id="IPR050991">
    <property type="entry name" value="ECM_Regulatory_Proteins"/>
</dbReference>
<dbReference type="InterPro" id="IPR036249">
    <property type="entry name" value="Thioredoxin-like_sf"/>
</dbReference>
<dbReference type="InterPro" id="IPR026876">
    <property type="entry name" value="Fn3_assoc_repeat"/>
</dbReference>
<feature type="compositionally biased region" description="Polar residues" evidence="2">
    <location>
        <begin position="3451"/>
        <end position="3464"/>
    </location>
</feature>
<accession>A0A8B8B0J2</accession>
<dbReference type="InterPro" id="IPR036116">
    <property type="entry name" value="FN3_sf"/>
</dbReference>
<proteinExistence type="predicted"/>
<keyword evidence="4" id="KW-1185">Reference proteome</keyword>
<dbReference type="Gene3D" id="3.40.30.10">
    <property type="entry name" value="Glutaredoxin"/>
    <property type="match status" value="1"/>
</dbReference>
<feature type="compositionally biased region" description="Basic residues" evidence="2">
    <location>
        <begin position="3437"/>
        <end position="3450"/>
    </location>
</feature>
<feature type="compositionally biased region" description="Polar residues" evidence="2">
    <location>
        <begin position="98"/>
        <end position="107"/>
    </location>
</feature>
<dbReference type="Proteomes" id="UP000694844">
    <property type="component" value="Chromosome 8"/>
</dbReference>
<dbReference type="CDD" id="cd00063">
    <property type="entry name" value="FN3"/>
    <property type="match status" value="7"/>
</dbReference>
<feature type="region of interest" description="Disordered" evidence="2">
    <location>
        <begin position="3404"/>
        <end position="3464"/>
    </location>
</feature>
<feature type="domain" description="Fibronectin type-III" evidence="3">
    <location>
        <begin position="2875"/>
        <end position="2974"/>
    </location>
</feature>
<feature type="domain" description="Fibronectin type-III" evidence="3">
    <location>
        <begin position="2782"/>
        <end position="2873"/>
    </location>
</feature>
<feature type="compositionally biased region" description="Low complexity" evidence="2">
    <location>
        <begin position="1315"/>
        <end position="1327"/>
    </location>
</feature>
<feature type="region of interest" description="Disordered" evidence="2">
    <location>
        <begin position="1359"/>
        <end position="1405"/>
    </location>
</feature>
<sequence length="3502" mass="393637">METVPEEPEETAPTQSETGTDPLEQEEEDSDTETDPVSGVSGSAKVDSGTDPLEQEADPAKGQGVPGPSKVDSGTDPLEPEEAGPSRAKMEESRKTPDLTQRGSRNLAQIEEGVDTSKMKHVEGIQCAVVDVTDTGFTMPEVIIMEGQGVMFEKGGRKTLEIVQVIHDGDSLRPVIGGFGSKDAKVKDKEDNYIQQFNLEGEYKFAVGKIRCTPLTVVVRRRLPLRAGVTDNGFQPKIIAIDQGDTVEWSWKECTVPHSVQEVNYLSDKGVFVKTQWPDGASNVVRTITGHFSKKFPRPGIYYFQTESSELHKQHFCIVRVRQSIREYKVEISDRAFHPPVLLIETGDRVWWYWDKFKCKKHHCVYQIEAPTLNQDDEEPYQPVQNGFRWSQPSKQGLLSHVFSEPGVFYYSDQNFQEAAEYIGTVIVKPKPKEHRVMVTENGFDPEIVRIQTGERIWFWWNPIMFTKKNIQVLLKEVDKCLNPATKRPTTPEDESKYQHPDEETVKLITDVGFATFFYSTTGVYHYRVRNSSVCSVIVSPGEKNHTIHLTDSGPEQKVIMSVRPRDRVWWVWQSTKKQHNVIQVSHQGDPIPGGFCSGMARDSPSAFVHTFQSPGVFYYKSETLPKIFGAVVVTTQPVVHEIDVGTIIRPDPLSVKVHDIVCWIFSSPQKENVVEIKHPDQVMESQESEAVSPRCCLAKAIDRTGVMHFYSKSFNKQKKNIENYLEDARFSSVISDERYDNTVIKLDKQGFHPHFVYVQKGESVRWTWITSEEEHNIIHVTSPDSKDSRGRMNPHEPLNVVSGVKSFNSGKPVKNNSFLYTFDELGNFTVASQGAPGYACTVHVISTAEHVKEPTVASGSLNGGTIDQFSKIELTCETLGSKIFYTTDGSPPELHIESAKLYSPEKGVVLKKHGLCFIRAMAVKEGLLNSSIFTSNRYWVLAKEGSGEDSSSETESSDQKQGKPQTPQKNDNWDWWSCAPTIKACFTDPGVMEVFWEEPNAIQKKLIKGYQIFLNGVSYCEQFPPTNNSLNITGLAGNRLYEVYVEVYSYDKKLNPQTSNKLTMKVPLMTKEGGPVISLERANKPDALVVVWMSIDTTEYPIKGYLVFLNDQQCGSMLVPDPDKNRCKVFIGGCELNKEHKIYVVALPQDGSVDNVEDGRLSNVIEVVLPLETADIVLPGDEERQDQEELYQEYVSIQEGSGYLAAMDVKGRPVDNSNIPPLTTTYQYTSKQKTSNDDKRAGAPHVVEVEDPRHRETSDDQSMMTDDNFDKGTQAGKAKVKTLRDSYGSGDFSEDRAQSRRANRSDSESETETETGSSETGSSETNSESESETESEGTRISNDGSVMVVSMKDARYSQKVTREYTQQSRPRSGYIARGDKSDTASQSDFTPRPPSARRYRDTYSARSDASVRSVRRAIIEVEDTASVDLNDDRMMKSVVVSQEKGHRRRLVQEGEPVYNPANDAQVGVPAPTIKVSSMGKSGLIVEWFIDNREESEYEVQQYIVNIVGRDFSTRDINSHISFECNLVDNRGHSVRGTQHCWTFDGNKHKINIRGLYPDNTYRVFVVANYGFRDEEEEQKPIEVQATSPVIYYTTIGPPLPPFVRVLSVGLYQATVQWDPPRLQSGLELLGYKIYVDNKVLRGLQRRDTRQMVINDLVPGKTIGVSVVAVLKQSGIESEPSRQVHITCPKKPPPPHVSQQPLHKHGSVLVAWDRPGGARRSVAQEGVTSYRIYLNEKFFGKIDASPKMDRQGYQYVITGLNPEESYDVKVKSMAGQKQVDPDQNHIFCLSESPFSNTIPVQAPAAPKSPELRLESMTPQGIRVTWLAPQQYGEAEISGYRLLKNGKLYGHVMGADVNAVDITGISLGDKVVLQLVALTNHPVGKLERALMEIEREDTSPRQQAQLTGTDQKVFTLTRGVKTKGWTKTDSTNKLEDVLLGEKYAGCRPGPKLTVHFTGLVKAPEEVWLEQVTGHSALVVWKKDNSIELSHTVHEQDRLKFQVPEDNLHGHFVRPDHYVVTWWCGDKNDVQSEETREDHILITGLHPATTYTIVVEARRMENYRVEGEENDTTNKFILTAQSETLTLRTARPPDPPSNLSIAASTCNALRLVWDPPVEHGVEIIAIRVDAQSINTSDPHHVAVEVRPDECKADIENLREKTDYVLRVTAVTDEYFDRLPEKHKLKKVRAIPRDRMVAADDSIWLPNTYTMAKTAGTEPPANLKILQSSTSGLSVTWLLPIVYGSNKLIGQVLRWSDVKNSKKGESEWYVASHINLDPADNNVTIEDLTPGAQYKIVVEAVVSIKTSLESAENDKDIQRYRRTANVMSKPLFTRTRAPTEPPRVYITGYTQTTAQLYWEKPPLVSVIGKENDGRPKYLRRYLEGYKLEINDRLHSCLGPNAQSCQLTKCKPGKKYQVVLVALTCTDQGKKERKKKYKGVYRNVSLQTVDYSALLQDEDNLDPSPSEPLEIVLPKDQDGYIKSLECTFKHDEDRDNSTFGDIELRWDTQGERSDVISHIRQFNVIWSNTEERQVQTKVVTPDARKSLIPVTRLKASYDIQVEPDYFTDALHQVNQKIQLVIPGPPDSPDIFLKSVSPEEFVIEWGEPRLFGGVKVRGYQVYLNDKKVGNELSSSHRKAVIPCRPNKNYKVQLVALSDNSFYRDSAFSNTLLVSTSPHSPRLLAGEDMVREDQDMIPVKVTAVTETSIQLDWSNFLETEGVVGYKIQWSSVAQPAQREVKLSEKDSSCVINNCLPGTTHFVRLIAIDGDGQSVEKSRQLTVQTSAPPDSPLLTVRACNFRYIAVQWEKPNTYGDALVTGYKVYVNGIVEAILNAEQMSFTFTHGKWCQEYAFQVQALTSFDKLHSKVSDPLVVVWPGCKAPTLKRLATHSSSSVKITWEDPYLTEGVKVKHYRAVCVERDTEKEVTPSIGPIHPNTREAEFKNLKRGSYSIFLEIHLYNTGDVVCSEPLHVAPAPAPDPPLVTVTVVGLDERRALERLTCDLVNKRDRLIRKVGHKLKEIGALSNPLRAEKNRGVIEGAHTLSRIEEILEHCFTAMEHYTGQLIAHVSWSCPQRQSETQVSGFKVLIDGKQYGNTMHEGVKQVRIKLGTEQPIYKLNMVSVSDKPQASSEESNTVDLLSETFRPFSFYCYHSIHNQNARWPNQGCCKYQDSVMYERQLAKKLANQGLLKRKVPPPACSLLDIFQGEYKPFLGTHNKQFPTAILFWTPWCLGSQKVMSQYARFAREAASEYNFIAVSCGVTANHASDRKSLIHSITSNGWREQGVIWHCTSQCATAIDEASSAWKNSTAGSASRIEENGTKHVDLTEILGIAGVPTFLFIHADGYIAWHGRYSAYDYASFAAFMRHTFSEVQGVGCPVFQCDSCRNDMTIDDESLEPVLQLVKESSTSALSSLRYPADNHRPSSPKRSDSPTNTDPNIERLFMKKRPRSPKRHKKISVNQRPYSASTLNQAPSHYVQLLKSPYMQKTVPSPKVLNKLLRPQSGGPRMG</sequence>
<feature type="domain" description="Fibronectin type-III" evidence="3">
    <location>
        <begin position="1693"/>
        <end position="1805"/>
    </location>
</feature>
<feature type="region of interest" description="Disordered" evidence="2">
    <location>
        <begin position="1"/>
        <end position="107"/>
    </location>
</feature>
<dbReference type="SUPFAM" id="SSF49265">
    <property type="entry name" value="Fibronectin type III"/>
    <property type="match status" value="7"/>
</dbReference>
<dbReference type="Pfam" id="PF00041">
    <property type="entry name" value="fn3"/>
    <property type="match status" value="3"/>
</dbReference>
<dbReference type="SUPFAM" id="SSF52833">
    <property type="entry name" value="Thioredoxin-like"/>
    <property type="match status" value="1"/>
</dbReference>
<dbReference type="RefSeq" id="XP_022296538.1">
    <property type="nucleotide sequence ID" value="XM_022440830.1"/>
</dbReference>
<dbReference type="GeneID" id="111106240"/>
<dbReference type="InterPro" id="IPR003961">
    <property type="entry name" value="FN3_dom"/>
</dbReference>
<dbReference type="PANTHER" id="PTHR46708:SF2">
    <property type="entry name" value="FIBRONECTIN TYPE-III DOMAIN-CONTAINING PROTEIN"/>
    <property type="match status" value="1"/>
</dbReference>
<feature type="compositionally biased region" description="Basic and acidic residues" evidence="2">
    <location>
        <begin position="88"/>
        <end position="97"/>
    </location>
</feature>
<dbReference type="KEGG" id="cvn:111106240"/>
<feature type="domain" description="Fibronectin type-III" evidence="3">
    <location>
        <begin position="2580"/>
        <end position="2673"/>
    </location>
</feature>
<dbReference type="Gene3D" id="2.60.40.10">
    <property type="entry name" value="Immunoglobulins"/>
    <property type="match status" value="8"/>
</dbReference>
<feature type="compositionally biased region" description="Low complexity" evidence="2">
    <location>
        <begin position="1224"/>
        <end position="1234"/>
    </location>
</feature>
<evidence type="ECO:0000256" key="1">
    <source>
        <dbReference type="ARBA" id="ARBA00022737"/>
    </source>
</evidence>
<evidence type="ECO:0000313" key="5">
    <source>
        <dbReference type="RefSeq" id="XP_022296538.1"/>
    </source>
</evidence>
<dbReference type="OrthoDB" id="10036029at2759"/>
<feature type="domain" description="Fibronectin type-III" evidence="3">
    <location>
        <begin position="2216"/>
        <end position="2317"/>
    </location>
</feature>
<dbReference type="SMART" id="SM00060">
    <property type="entry name" value="FN3"/>
    <property type="match status" value="12"/>
</dbReference>
<dbReference type="PANTHER" id="PTHR46708">
    <property type="entry name" value="TENASCIN"/>
    <property type="match status" value="1"/>
</dbReference>
<reference evidence="5" key="1">
    <citation type="submission" date="2025-08" db="UniProtKB">
        <authorList>
            <consortium name="RefSeq"/>
        </authorList>
    </citation>
    <scope>IDENTIFICATION</scope>
    <source>
        <tissue evidence="5">Whole sample</tissue>
    </source>
</reference>
<dbReference type="PROSITE" id="PS50853">
    <property type="entry name" value="FN3"/>
    <property type="match status" value="8"/>
</dbReference>
<feature type="compositionally biased region" description="Basic and acidic residues" evidence="2">
    <location>
        <begin position="3411"/>
        <end position="3423"/>
    </location>
</feature>
<dbReference type="InterPro" id="IPR008972">
    <property type="entry name" value="Cupredoxin"/>
</dbReference>
<name>A0A8B8B0J2_CRAVI</name>
<feature type="compositionally biased region" description="Basic and acidic residues" evidence="2">
    <location>
        <begin position="1294"/>
        <end position="1308"/>
    </location>
</feature>
<feature type="domain" description="Fibronectin type-III" evidence="3">
    <location>
        <begin position="2093"/>
        <end position="2191"/>
    </location>
</feature>
<dbReference type="InterPro" id="IPR013783">
    <property type="entry name" value="Ig-like_fold"/>
</dbReference>
<evidence type="ECO:0000259" key="3">
    <source>
        <dbReference type="PROSITE" id="PS50853"/>
    </source>
</evidence>
<feature type="compositionally biased region" description="Basic and acidic residues" evidence="2">
    <location>
        <begin position="1235"/>
        <end position="1259"/>
    </location>
</feature>
<organism evidence="4 5">
    <name type="scientific">Crassostrea virginica</name>
    <name type="common">Eastern oyster</name>
    <dbReference type="NCBI Taxonomy" id="6565"/>
    <lineage>
        <taxon>Eukaryota</taxon>
        <taxon>Metazoa</taxon>
        <taxon>Spiralia</taxon>
        <taxon>Lophotrochozoa</taxon>
        <taxon>Mollusca</taxon>
        <taxon>Bivalvia</taxon>
        <taxon>Autobranchia</taxon>
        <taxon>Pteriomorphia</taxon>
        <taxon>Ostreida</taxon>
        <taxon>Ostreoidea</taxon>
        <taxon>Ostreidae</taxon>
        <taxon>Crassostrea</taxon>
    </lineage>
</organism>
<feature type="domain" description="Fibronectin type-III" evidence="3">
    <location>
        <begin position="1598"/>
        <end position="1691"/>
    </location>
</feature>
<dbReference type="Gene3D" id="2.60.40.420">
    <property type="entry name" value="Cupredoxins - blue copper proteins"/>
    <property type="match status" value="4"/>
</dbReference>
<dbReference type="SUPFAM" id="SSF49503">
    <property type="entry name" value="Cupredoxins"/>
    <property type="match status" value="2"/>
</dbReference>
<feature type="region of interest" description="Disordered" evidence="2">
    <location>
        <begin position="1213"/>
        <end position="1347"/>
    </location>
</feature>
<protein>
    <submittedName>
        <fullName evidence="5">Uncharacterized protein LOC111106240 isoform X1</fullName>
    </submittedName>
</protein>
<feature type="compositionally biased region" description="Acidic residues" evidence="2">
    <location>
        <begin position="23"/>
        <end position="34"/>
    </location>
</feature>
<dbReference type="Pfam" id="PF13287">
    <property type="entry name" value="Fn3_assoc"/>
    <property type="match status" value="1"/>
</dbReference>